<protein>
    <submittedName>
        <fullName evidence="1">Uncharacterized protein</fullName>
    </submittedName>
</protein>
<accession>A0A6J4QQW0</accession>
<dbReference type="EMBL" id="CADCUW010000513">
    <property type="protein sequence ID" value="CAA9444563.1"/>
    <property type="molecule type" value="Genomic_DNA"/>
</dbReference>
<evidence type="ECO:0000313" key="1">
    <source>
        <dbReference type="EMBL" id="CAA9444563.1"/>
    </source>
</evidence>
<gene>
    <name evidence="1" type="ORF">AVDCRST_MAG01-01-3960</name>
</gene>
<proteinExistence type="predicted"/>
<sequence>MESLFGSEHARHKRPPPTMRRLVVDLKVEYPGFNPSEIANAS</sequence>
<name>A0A6J4QQW0_9ACTN</name>
<reference evidence="1" key="1">
    <citation type="submission" date="2020-02" db="EMBL/GenBank/DDBJ databases">
        <authorList>
            <person name="Meier V. D."/>
        </authorList>
    </citation>
    <scope>NUCLEOTIDE SEQUENCE</scope>
    <source>
        <strain evidence="1">AVDCRST_MAG01</strain>
    </source>
</reference>
<organism evidence="1">
    <name type="scientific">uncultured Rubrobacteraceae bacterium</name>
    <dbReference type="NCBI Taxonomy" id="349277"/>
    <lineage>
        <taxon>Bacteria</taxon>
        <taxon>Bacillati</taxon>
        <taxon>Actinomycetota</taxon>
        <taxon>Rubrobacteria</taxon>
        <taxon>Rubrobacterales</taxon>
        <taxon>Rubrobacteraceae</taxon>
        <taxon>environmental samples</taxon>
    </lineage>
</organism>
<dbReference type="AlphaFoldDB" id="A0A6J4QQW0"/>